<evidence type="ECO:0000313" key="1">
    <source>
        <dbReference type="EMBL" id="KYH27959.1"/>
    </source>
</evidence>
<dbReference type="GO" id="GO:0009001">
    <property type="term" value="F:serine O-acetyltransferase activity"/>
    <property type="evidence" value="ECO:0007669"/>
    <property type="project" value="UniProtKB-EC"/>
</dbReference>
<dbReference type="AlphaFoldDB" id="A0A151AJX9"/>
<dbReference type="EMBL" id="LTBB01000017">
    <property type="protein sequence ID" value="KYH27959.1"/>
    <property type="molecule type" value="Genomic_DNA"/>
</dbReference>
<keyword evidence="2" id="KW-1185">Reference proteome</keyword>
<organism evidence="1 2">
    <name type="scientific">Clostridium colicanis DSM 13634</name>
    <dbReference type="NCBI Taxonomy" id="1121305"/>
    <lineage>
        <taxon>Bacteria</taxon>
        <taxon>Bacillati</taxon>
        <taxon>Bacillota</taxon>
        <taxon>Clostridia</taxon>
        <taxon>Eubacteriales</taxon>
        <taxon>Clostridiaceae</taxon>
        <taxon>Clostridium</taxon>
    </lineage>
</organism>
<comment type="caution">
    <text evidence="1">The sequence shown here is derived from an EMBL/GenBank/DDBJ whole genome shotgun (WGS) entry which is preliminary data.</text>
</comment>
<dbReference type="Pfam" id="PF00132">
    <property type="entry name" value="Hexapep"/>
    <property type="match status" value="1"/>
</dbReference>
<proteinExistence type="predicted"/>
<keyword evidence="1" id="KW-0808">Transferase</keyword>
<dbReference type="Proteomes" id="UP000075374">
    <property type="component" value="Unassembled WGS sequence"/>
</dbReference>
<protein>
    <submittedName>
        <fullName evidence="1">Serine acetyltransferase</fullName>
        <ecNumber evidence="1">2.3.1.30</ecNumber>
    </submittedName>
</protein>
<dbReference type="Gene3D" id="2.160.10.10">
    <property type="entry name" value="Hexapeptide repeat proteins"/>
    <property type="match status" value="1"/>
</dbReference>
<dbReference type="PANTHER" id="PTHR42811">
    <property type="entry name" value="SERINE ACETYLTRANSFERASE"/>
    <property type="match status" value="1"/>
</dbReference>
<accession>A0A151AJX9</accession>
<gene>
    <name evidence="1" type="primary">cysE_2</name>
    <name evidence="1" type="ORF">CLCOL_24260</name>
</gene>
<dbReference type="EC" id="2.3.1.30" evidence="1"/>
<sequence>MKKHIIEISKELKKNKGFRTKLSLICYRIGFLENYIIKRKILKIILNILYKVLKLFTFVFSTGDIPPKGCYIDYGIRVPHGFQGIFINENAKIGKNVTIFQNVTLGAIEKTPYKANIIIGNDVYIGCGCIILGNTQIGNNVRIGAGTKIINKNIPDNKTVVNKYELTII</sequence>
<keyword evidence="1" id="KW-0012">Acyltransferase</keyword>
<dbReference type="InterPro" id="IPR011004">
    <property type="entry name" value="Trimer_LpxA-like_sf"/>
</dbReference>
<name>A0A151AJX9_9CLOT</name>
<evidence type="ECO:0000313" key="2">
    <source>
        <dbReference type="Proteomes" id="UP000075374"/>
    </source>
</evidence>
<dbReference type="PATRIC" id="fig|1121305.3.peg.2409"/>
<dbReference type="SUPFAM" id="SSF51161">
    <property type="entry name" value="Trimeric LpxA-like enzymes"/>
    <property type="match status" value="1"/>
</dbReference>
<dbReference type="RefSeq" id="WP_061859193.1">
    <property type="nucleotide sequence ID" value="NZ_LTBB01000017.1"/>
</dbReference>
<dbReference type="STRING" id="1121305.CLCOL_24260"/>
<reference evidence="1 2" key="1">
    <citation type="submission" date="2016-02" db="EMBL/GenBank/DDBJ databases">
        <title>Genome sequence of Clostridium colicanis DSM 13634.</title>
        <authorList>
            <person name="Poehlein A."/>
            <person name="Daniel R."/>
        </authorList>
    </citation>
    <scope>NUCLEOTIDE SEQUENCE [LARGE SCALE GENOMIC DNA]</scope>
    <source>
        <strain evidence="1 2">DSM 13634</strain>
    </source>
</reference>
<dbReference type="InterPro" id="IPR001451">
    <property type="entry name" value="Hexapep"/>
</dbReference>